<reference evidence="3" key="1">
    <citation type="submission" date="2017-02" db="EMBL/GenBank/DDBJ databases">
        <authorList>
            <person name="Varghese N."/>
            <person name="Submissions S."/>
        </authorList>
    </citation>
    <scope>NUCLEOTIDE SEQUENCE [LARGE SCALE GENOMIC DNA]</scope>
    <source>
        <strain evidence="3">ATCC 700200</strain>
    </source>
</reference>
<evidence type="ECO:0000313" key="2">
    <source>
        <dbReference type="EMBL" id="SKA92968.1"/>
    </source>
</evidence>
<gene>
    <name evidence="2" type="ORF">SAMN02745166_02015</name>
</gene>
<accession>A0A1T4XUY1</accession>
<dbReference type="EMBL" id="FUYE01000005">
    <property type="protein sequence ID" value="SKA92968.1"/>
    <property type="molecule type" value="Genomic_DNA"/>
</dbReference>
<organism evidence="2 3">
    <name type="scientific">Prosthecobacter debontii</name>
    <dbReference type="NCBI Taxonomy" id="48467"/>
    <lineage>
        <taxon>Bacteria</taxon>
        <taxon>Pseudomonadati</taxon>
        <taxon>Verrucomicrobiota</taxon>
        <taxon>Verrucomicrobiia</taxon>
        <taxon>Verrucomicrobiales</taxon>
        <taxon>Verrucomicrobiaceae</taxon>
        <taxon>Prosthecobacter</taxon>
    </lineage>
</organism>
<protein>
    <submittedName>
        <fullName evidence="2">Uncharacterized protein</fullName>
    </submittedName>
</protein>
<proteinExistence type="predicted"/>
<name>A0A1T4XUY1_9BACT</name>
<sequence>MDESIAARGADHRDRISGTITVKENQVMNIVTVVTIMLNLAAGLIACEVLLVYLMRTNFVECVNSVTDNNFV</sequence>
<evidence type="ECO:0000313" key="3">
    <source>
        <dbReference type="Proteomes" id="UP000190774"/>
    </source>
</evidence>
<keyword evidence="1" id="KW-1133">Transmembrane helix</keyword>
<dbReference type="Proteomes" id="UP000190774">
    <property type="component" value="Unassembled WGS sequence"/>
</dbReference>
<keyword evidence="3" id="KW-1185">Reference proteome</keyword>
<keyword evidence="1" id="KW-0472">Membrane</keyword>
<dbReference type="AlphaFoldDB" id="A0A1T4XUY1"/>
<keyword evidence="1" id="KW-0812">Transmembrane</keyword>
<feature type="transmembrane region" description="Helical" evidence="1">
    <location>
        <begin position="30"/>
        <end position="54"/>
    </location>
</feature>
<evidence type="ECO:0000256" key="1">
    <source>
        <dbReference type="SAM" id="Phobius"/>
    </source>
</evidence>